<dbReference type="PANTHER" id="PTHR43133">
    <property type="entry name" value="RNA POLYMERASE ECF-TYPE SIGMA FACTO"/>
    <property type="match status" value="1"/>
</dbReference>
<dbReference type="AlphaFoldDB" id="A0A165X2L0"/>
<evidence type="ECO:0000313" key="8">
    <source>
        <dbReference type="EMBL" id="KZN95556.1"/>
    </source>
</evidence>
<dbReference type="RefSeq" id="WP_063388899.1">
    <property type="nucleotide sequence ID" value="NZ_CP017703.1"/>
</dbReference>
<dbReference type="OrthoDB" id="9794508at2"/>
<accession>A0A161WUA2</accession>
<keyword evidence="2" id="KW-0805">Transcription regulation</keyword>
<keyword evidence="3" id="KW-0731">Sigma factor</keyword>
<dbReference type="InterPro" id="IPR013249">
    <property type="entry name" value="RNA_pol_sigma70_r4_t2"/>
</dbReference>
<dbReference type="Gene3D" id="1.10.1740.10">
    <property type="match status" value="1"/>
</dbReference>
<proteinExistence type="inferred from homology"/>
<dbReference type="NCBIfam" id="TIGR02937">
    <property type="entry name" value="sigma70-ECF"/>
    <property type="match status" value="1"/>
</dbReference>
<dbReference type="InterPro" id="IPR013325">
    <property type="entry name" value="RNA_pol_sigma_r2"/>
</dbReference>
<dbReference type="InterPro" id="IPR007627">
    <property type="entry name" value="RNA_pol_sigma70_r2"/>
</dbReference>
<evidence type="ECO:0000313" key="9">
    <source>
        <dbReference type="Proteomes" id="UP000076476"/>
    </source>
</evidence>
<keyword evidence="4" id="KW-0804">Transcription</keyword>
<dbReference type="InterPro" id="IPR036388">
    <property type="entry name" value="WH-like_DNA-bd_sf"/>
</dbReference>
<evidence type="ECO:0000256" key="4">
    <source>
        <dbReference type="ARBA" id="ARBA00023163"/>
    </source>
</evidence>
<evidence type="ECO:0000256" key="3">
    <source>
        <dbReference type="ARBA" id="ARBA00023082"/>
    </source>
</evidence>
<dbReference type="PANTHER" id="PTHR43133:SF60">
    <property type="entry name" value="RNA POLYMERASE SIGMA FACTOR SIGV"/>
    <property type="match status" value="1"/>
</dbReference>
<dbReference type="KEGG" id="apak:AP3564_00375"/>
<feature type="domain" description="RNA polymerase sigma-70 region 2" evidence="5">
    <location>
        <begin position="23"/>
        <end position="88"/>
    </location>
</feature>
<dbReference type="Proteomes" id="UP000076476">
    <property type="component" value="Unassembled WGS sequence"/>
</dbReference>
<dbReference type="Pfam" id="PF04542">
    <property type="entry name" value="Sigma70_r2"/>
    <property type="match status" value="1"/>
</dbReference>
<sequence length="183" mass="21968">MDQEKKWIKAIQKRASEKAANKLISYYYKEIYAFVFKQTFDQELAKDLTQEIFISMLRGIHHYEGKAAFRTWLYKIAKARIIDYYRSKEYKQQKKTVNLLTDQRESDDVLFTIEQKDEVKQVLNLLERFDHENRRIVQMKIFAGQTFAEIAAKLQIKESTVKTKYYSTLRKINEQLKEDVHGH</sequence>
<evidence type="ECO:0000259" key="5">
    <source>
        <dbReference type="Pfam" id="PF04542"/>
    </source>
</evidence>
<evidence type="ECO:0000256" key="1">
    <source>
        <dbReference type="ARBA" id="ARBA00010641"/>
    </source>
</evidence>
<reference evidence="8 9" key="1">
    <citation type="submission" date="2016-04" db="EMBL/GenBank/DDBJ databases">
        <title>Draft genome sequence of Aeribacillus pallidus 8m3 from petroleum reservoir.</title>
        <authorList>
            <person name="Poltaraus A.B."/>
            <person name="Nazina T.N."/>
            <person name="Tourova T.P."/>
            <person name="Malakho S.M."/>
            <person name="Korshunova A.V."/>
            <person name="Sokolova D.S."/>
        </authorList>
    </citation>
    <scope>NUCLEOTIDE SEQUENCE [LARGE SCALE GENOMIC DNA]</scope>
    <source>
        <strain evidence="8 9">8m3</strain>
    </source>
</reference>
<organism evidence="8 9">
    <name type="scientific">Aeribacillus pallidus</name>
    <dbReference type="NCBI Taxonomy" id="33936"/>
    <lineage>
        <taxon>Bacteria</taxon>
        <taxon>Bacillati</taxon>
        <taxon>Bacillota</taxon>
        <taxon>Bacilli</taxon>
        <taxon>Bacillales</taxon>
        <taxon>Bacillaceae</taxon>
        <taxon>Aeribacillus</taxon>
    </lineage>
</organism>
<evidence type="ECO:0000313" key="7">
    <source>
        <dbReference type="EMBL" id="ASS88916.1"/>
    </source>
</evidence>
<dbReference type="SUPFAM" id="SSF88946">
    <property type="entry name" value="Sigma2 domain of RNA polymerase sigma factors"/>
    <property type="match status" value="1"/>
</dbReference>
<keyword evidence="9" id="KW-1185">Reference proteome</keyword>
<evidence type="ECO:0000313" key="10">
    <source>
        <dbReference type="Proteomes" id="UP000214606"/>
    </source>
</evidence>
<dbReference type="EMBL" id="CP017703">
    <property type="protein sequence ID" value="ASS88916.1"/>
    <property type="molecule type" value="Genomic_DNA"/>
</dbReference>
<name>A0A165X2L0_9BACI</name>
<evidence type="ECO:0000256" key="2">
    <source>
        <dbReference type="ARBA" id="ARBA00023015"/>
    </source>
</evidence>
<dbReference type="GO" id="GO:0003677">
    <property type="term" value="F:DNA binding"/>
    <property type="evidence" value="ECO:0007669"/>
    <property type="project" value="InterPro"/>
</dbReference>
<gene>
    <name evidence="7" type="ORF">AP3564_00375</name>
    <name evidence="8" type="ORF">AZI98_14045</name>
</gene>
<dbReference type="Pfam" id="PF08281">
    <property type="entry name" value="Sigma70_r4_2"/>
    <property type="match status" value="1"/>
</dbReference>
<feature type="domain" description="RNA polymerase sigma factor 70 region 4 type 2" evidence="6">
    <location>
        <begin position="122"/>
        <end position="171"/>
    </location>
</feature>
<dbReference type="InterPro" id="IPR014284">
    <property type="entry name" value="RNA_pol_sigma-70_dom"/>
</dbReference>
<accession>A0A165X2L0</accession>
<dbReference type="EMBL" id="LWBR01000048">
    <property type="protein sequence ID" value="KZN95556.1"/>
    <property type="molecule type" value="Genomic_DNA"/>
</dbReference>
<dbReference type="STRING" id="33936.AZI98_14045"/>
<evidence type="ECO:0000259" key="6">
    <source>
        <dbReference type="Pfam" id="PF08281"/>
    </source>
</evidence>
<dbReference type="InterPro" id="IPR039425">
    <property type="entry name" value="RNA_pol_sigma-70-like"/>
</dbReference>
<dbReference type="SUPFAM" id="SSF88659">
    <property type="entry name" value="Sigma3 and sigma4 domains of RNA polymerase sigma factors"/>
    <property type="match status" value="1"/>
</dbReference>
<dbReference type="Gene3D" id="1.10.10.10">
    <property type="entry name" value="Winged helix-like DNA-binding domain superfamily/Winged helix DNA-binding domain"/>
    <property type="match status" value="1"/>
</dbReference>
<dbReference type="InterPro" id="IPR013324">
    <property type="entry name" value="RNA_pol_sigma_r3/r4-like"/>
</dbReference>
<dbReference type="GO" id="GO:0016987">
    <property type="term" value="F:sigma factor activity"/>
    <property type="evidence" value="ECO:0007669"/>
    <property type="project" value="UniProtKB-KW"/>
</dbReference>
<comment type="similarity">
    <text evidence="1">Belongs to the sigma-70 factor family. ECF subfamily.</text>
</comment>
<protein>
    <submittedName>
        <fullName evidence="8">RNA polymerase subunit sigma-70</fullName>
    </submittedName>
</protein>
<dbReference type="GO" id="GO:0006352">
    <property type="term" value="P:DNA-templated transcription initiation"/>
    <property type="evidence" value="ECO:0007669"/>
    <property type="project" value="InterPro"/>
</dbReference>
<reference evidence="7 10" key="2">
    <citation type="submission" date="2016-10" db="EMBL/GenBank/DDBJ databases">
        <title>The whole genome sequencing and assembly of Aeribacillus pallidus KCTC3564 strain.</title>
        <authorList>
            <person name="Lee Y.-J."/>
            <person name="Park M.-K."/>
            <person name="Yi H."/>
            <person name="Bahn Y.-S."/>
            <person name="Kim J.F."/>
            <person name="Lee D.-W."/>
        </authorList>
    </citation>
    <scope>NUCLEOTIDE SEQUENCE [LARGE SCALE GENOMIC DNA]</scope>
    <source>
        <strain evidence="7 10">KCTC3564</strain>
    </source>
</reference>
<dbReference type="Proteomes" id="UP000214606">
    <property type="component" value="Chromosome"/>
</dbReference>